<dbReference type="SUPFAM" id="SSF52540">
    <property type="entry name" value="P-loop containing nucleoside triphosphate hydrolases"/>
    <property type="match status" value="1"/>
</dbReference>
<comment type="caution">
    <text evidence="7">The sequence shown here is derived from an EMBL/GenBank/DDBJ whole genome shotgun (WGS) entry which is preliminary data.</text>
</comment>
<dbReference type="SMART" id="SM00220">
    <property type="entry name" value="S_TKc"/>
    <property type="match status" value="2"/>
</dbReference>
<dbReference type="InterPro" id="IPR027417">
    <property type="entry name" value="P-loop_NTPase"/>
</dbReference>
<dbReference type="Gene3D" id="3.40.50.300">
    <property type="entry name" value="P-loop containing nucleotide triphosphate hydrolases"/>
    <property type="match status" value="1"/>
</dbReference>
<dbReference type="InterPro" id="IPR017441">
    <property type="entry name" value="Protein_kinase_ATP_BS"/>
</dbReference>
<evidence type="ECO:0000256" key="1">
    <source>
        <dbReference type="ARBA" id="ARBA00008171"/>
    </source>
</evidence>
<dbReference type="Pfam" id="PF00350">
    <property type="entry name" value="Dynamin_N"/>
    <property type="match status" value="1"/>
</dbReference>
<keyword evidence="8" id="KW-1185">Reference proteome</keyword>
<feature type="domain" description="Protein kinase" evidence="6">
    <location>
        <begin position="738"/>
        <end position="1006"/>
    </location>
</feature>
<sequence length="1317" mass="150890">MANSGQQNTIDEIVNLFEMVGFMNRHGIDWKGLNTLEELKERAKQELRKRKETQRLSAGKAFSIVSETKQEDLRKSKLLEEYYTAADEILDRDQIIFDHVEKNIGNVKERIKQHIRQMKLLSQEGCYLLVAGETSSGKSRLVNLILGEEILPYSILSSTSTICELKFGEERKIKAHFKDEDRPAQTIVLEQQTGSSGQSYLDQISRFVHVDTHREHGSGFKKIELFWPHKLLEEGIVIVDSPGIGENAKMDEVVIHYLPEAFAFIYVINSANAGGVQQGRLVSLLQKVREVSLAEQKRETEGEKITPSLQNHLLSNCALFVCNKWDQVPEHEIEKVKGQVTERLKKYWPSLDPKSQVIYLSTLKATEAQNAGYISEEFSALMDGLKYTVLKSIEARLEFHWRWIDYLLQKMNCNAKAFLVNASRERGEVQAKMERIKCRLVSIEENQEKTMQDLRNCFEEKVKETAQKLYEHLSSKEVIKRFCSWTEDKAPVVKDSWEETEAGMKRALQSRLNEVVESWEEENNVLGSARKCLVELFEKHYLDVTSQLRDVERAIIEGDGNLASSNNNILSSSWTTEFVTRAAGALSLFGVGYVGWTIGSVCLWGVPFVTALLFCKELMGYWRGRTYQNDKASFMKDSSEKYLQGAADTEKLKFFVRGELKEVENYLNNMKDSLPKLIKADKELCEQLASDERSQAENEKLYKPIFDDSLQQRSQLAIFGITEVCSASICRNDVKWNEDVSSILGSGSFATVHKANLRRHGEDQIVALKVFHQELCEENAIAIMEEIYLLRKLDHRHIVRFYGVVKDRASARVISVLEKCEENMRSRIFKNKESIPSRSGDPDVPKDVCRWAKEICDGLVYIHGQQIVHRDLKLENILVSRDNSVRIADVGLAKAVDDITGTVAGTYVYMAPEVLHGRAYDSKADIYSLGIMLWEMWYGKRAFLDVNMVITSLELFRKLVDVGCRPEHLEGCKKPPIRWENVFTQCWEGNPESRLTAAVCATEMRMKQMEFDEAVCSISIGYEELEWKENVSSSFSDGVVGVFQGIRKRKDDVQTDVTLKLCREGFEAIKAKETVTLMRQLRLLKHDHIVGFFGVSLCMGREITVATLVLEKCTGSLRNYMSQRHPQAQADKQVAWEWAKDITEGLAYIHDQGIIHGQLKLENVWVSEKKSAKIAVTGMDRIAKDIIGAFVETPIYMAPEVLRGEEYDSKADIYSMGLMFWEMSYGKVVSWDIPADLTREEVLRKVEKGYRPEFLDKEPYEASLSQWIQLIKECWNKDPKSRPTAKECGERIKKVESCHYESEQFFNSFLMVMPFNR</sequence>
<feature type="domain" description="Protein kinase" evidence="6">
    <location>
        <begin position="1029"/>
        <end position="1306"/>
    </location>
</feature>
<dbReference type="PANTHER" id="PTHR26392">
    <property type="entry name" value="MITOGEN-ACTIVATED PROTEIN KINASE KINASE KINASE 7-RELATED"/>
    <property type="match status" value="1"/>
</dbReference>
<dbReference type="EMBL" id="CALNXK010000056">
    <property type="protein sequence ID" value="CAH3135715.1"/>
    <property type="molecule type" value="Genomic_DNA"/>
</dbReference>
<gene>
    <name evidence="7" type="ORF">PLOB_00038037</name>
</gene>
<dbReference type="InterPro" id="IPR045063">
    <property type="entry name" value="Dynamin_N"/>
</dbReference>
<keyword evidence="2" id="KW-0808">Transferase</keyword>
<dbReference type="InterPro" id="IPR011009">
    <property type="entry name" value="Kinase-like_dom_sf"/>
</dbReference>
<dbReference type="PANTHER" id="PTHR26392:SF92">
    <property type="entry name" value="PROTEIN KINASE DOMAIN-CONTAINING PROTEIN"/>
    <property type="match status" value="1"/>
</dbReference>
<dbReference type="PROSITE" id="PS00107">
    <property type="entry name" value="PROTEIN_KINASE_ATP"/>
    <property type="match status" value="1"/>
</dbReference>
<evidence type="ECO:0000256" key="4">
    <source>
        <dbReference type="ARBA" id="ARBA00022840"/>
    </source>
</evidence>
<name>A0ABN8P6M3_9CNID</name>
<evidence type="ECO:0000256" key="3">
    <source>
        <dbReference type="ARBA" id="ARBA00022741"/>
    </source>
</evidence>
<dbReference type="InterPro" id="IPR001245">
    <property type="entry name" value="Ser-Thr/Tyr_kinase_cat_dom"/>
</dbReference>
<dbReference type="Pfam" id="PF07714">
    <property type="entry name" value="PK_Tyr_Ser-Thr"/>
    <property type="match status" value="1"/>
</dbReference>
<dbReference type="SUPFAM" id="SSF56112">
    <property type="entry name" value="Protein kinase-like (PK-like)"/>
    <property type="match status" value="2"/>
</dbReference>
<keyword evidence="2" id="KW-0418">Kinase</keyword>
<dbReference type="Gene3D" id="1.10.510.10">
    <property type="entry name" value="Transferase(Phosphotransferase) domain 1"/>
    <property type="match status" value="2"/>
</dbReference>
<comment type="similarity">
    <text evidence="1">Belongs to the protein kinase superfamily. TKL Ser/Thr protein kinase family. ROCO subfamily.</text>
</comment>
<dbReference type="PROSITE" id="PS00108">
    <property type="entry name" value="PROTEIN_KINASE_ST"/>
    <property type="match status" value="1"/>
</dbReference>
<evidence type="ECO:0000313" key="8">
    <source>
        <dbReference type="Proteomes" id="UP001159405"/>
    </source>
</evidence>
<evidence type="ECO:0000256" key="2">
    <source>
        <dbReference type="ARBA" id="ARBA00022527"/>
    </source>
</evidence>
<reference evidence="7 8" key="1">
    <citation type="submission" date="2022-05" db="EMBL/GenBank/DDBJ databases">
        <authorList>
            <consortium name="Genoscope - CEA"/>
            <person name="William W."/>
        </authorList>
    </citation>
    <scope>NUCLEOTIDE SEQUENCE [LARGE SCALE GENOMIC DNA]</scope>
</reference>
<dbReference type="InterPro" id="IPR000719">
    <property type="entry name" value="Prot_kinase_dom"/>
</dbReference>
<evidence type="ECO:0000259" key="6">
    <source>
        <dbReference type="PROSITE" id="PS50011"/>
    </source>
</evidence>
<evidence type="ECO:0000256" key="5">
    <source>
        <dbReference type="PROSITE-ProRule" id="PRU10141"/>
    </source>
</evidence>
<keyword evidence="2" id="KW-0723">Serine/threonine-protein kinase</keyword>
<dbReference type="InterPro" id="IPR008271">
    <property type="entry name" value="Ser/Thr_kinase_AS"/>
</dbReference>
<feature type="binding site" evidence="5">
    <location>
        <position position="769"/>
    </location>
    <ligand>
        <name>ATP</name>
        <dbReference type="ChEBI" id="CHEBI:30616"/>
    </ligand>
</feature>
<proteinExistence type="inferred from homology"/>
<dbReference type="Proteomes" id="UP001159405">
    <property type="component" value="Unassembled WGS sequence"/>
</dbReference>
<keyword evidence="4 5" id="KW-0067">ATP-binding</keyword>
<accession>A0ABN8P6M3</accession>
<protein>
    <recommendedName>
        <fullName evidence="6">Protein kinase domain-containing protein</fullName>
    </recommendedName>
</protein>
<dbReference type="Pfam" id="PF00069">
    <property type="entry name" value="Pkinase"/>
    <property type="match status" value="1"/>
</dbReference>
<organism evidence="7 8">
    <name type="scientific">Porites lobata</name>
    <dbReference type="NCBI Taxonomy" id="104759"/>
    <lineage>
        <taxon>Eukaryota</taxon>
        <taxon>Metazoa</taxon>
        <taxon>Cnidaria</taxon>
        <taxon>Anthozoa</taxon>
        <taxon>Hexacorallia</taxon>
        <taxon>Scleractinia</taxon>
        <taxon>Fungiina</taxon>
        <taxon>Poritidae</taxon>
        <taxon>Porites</taxon>
    </lineage>
</organism>
<keyword evidence="3 5" id="KW-0547">Nucleotide-binding</keyword>
<dbReference type="PROSITE" id="PS50011">
    <property type="entry name" value="PROTEIN_KINASE_DOM"/>
    <property type="match status" value="2"/>
</dbReference>
<evidence type="ECO:0000313" key="7">
    <source>
        <dbReference type="EMBL" id="CAH3135715.1"/>
    </source>
</evidence>